<protein>
    <submittedName>
        <fullName evidence="4">Interferon-induced protein 44-like</fullName>
    </submittedName>
</protein>
<feature type="domain" description="TLDc" evidence="2">
    <location>
        <begin position="1"/>
        <end position="133"/>
    </location>
</feature>
<gene>
    <name evidence="4" type="primary">LOC106164827</name>
</gene>
<accession>A0A1S3IK99</accession>
<dbReference type="SUPFAM" id="SSF52540">
    <property type="entry name" value="P-loop containing nucleoside triphosphate hydrolases"/>
    <property type="match status" value="1"/>
</dbReference>
<dbReference type="OrthoDB" id="25620at2759"/>
<dbReference type="GeneID" id="106164827"/>
<dbReference type="PANTHER" id="PTHR14241">
    <property type="entry name" value="INTERFERON-INDUCED PROTEIN 44"/>
    <property type="match status" value="1"/>
</dbReference>
<dbReference type="Gene3D" id="3.40.50.300">
    <property type="entry name" value="P-loop containing nucleotide triphosphate hydrolases"/>
    <property type="match status" value="1"/>
</dbReference>
<dbReference type="PANTHER" id="PTHR14241:SF32">
    <property type="entry name" value="VWFA DOMAIN-CONTAINING PROTEIN-RELATED"/>
    <property type="match status" value="1"/>
</dbReference>
<evidence type="ECO:0000259" key="2">
    <source>
        <dbReference type="PROSITE" id="PS51886"/>
    </source>
</evidence>
<dbReference type="KEGG" id="lak:106164827"/>
<dbReference type="CDD" id="cd00882">
    <property type="entry name" value="Ras_like_GTPase"/>
    <property type="match status" value="1"/>
</dbReference>
<sequence length="503" mass="56025">MPILDNKTYRKQLRAWIGDPALTFDLLYSASRDGCTGQAFHEKYNNQGPTVSIGQNSAGYVIGGSTSIAWSSCRNYVNDDRAFLFQLIPNMVKFARNGNGNDVYDNGTYGPTFGGDLNYNQTTFDTVDSYGYGLDVEEVCSVSEPCGNNLLFFSNSYNKSGGYFNTNGCSYIGTNYDANGFNTQTFTGNSDSYLDIEVYAVKQGHLEDELYEKDKPWRKTEINDWSNKTRDKLFDELVSFSTPSQAKVPAARLLLVGSVGAGKSSFFNTVRSVWKGKVHSQVATGTAPHSLTTKFRVYEIRGGHQTPAFRLCDTMGLEEDQGLDVGDMAYLLDGHVPDHFQFNPAVRITRKSPGFVKDPGLAEVIHCVALVIDGSTYKVIPPKVKDKLLGIQTLARDRDIPVHVVLTKVDKVCEDVAEDPSVVFHSRVIEKKVKEISDTFGIQSNHIHPVKNYESETSIDPRVDILTLNALRQMTGSAEDYIEDQLDHMEETDTQMSKMNIKR</sequence>
<dbReference type="AlphaFoldDB" id="A0A1S3IK99"/>
<proteinExistence type="inferred from homology"/>
<evidence type="ECO:0000256" key="1">
    <source>
        <dbReference type="ARBA" id="ARBA00009243"/>
    </source>
</evidence>
<organism evidence="3 4">
    <name type="scientific">Lingula anatina</name>
    <name type="common">Brachiopod</name>
    <name type="synonym">Lingula unguis</name>
    <dbReference type="NCBI Taxonomy" id="7574"/>
    <lineage>
        <taxon>Eukaryota</taxon>
        <taxon>Metazoa</taxon>
        <taxon>Spiralia</taxon>
        <taxon>Lophotrochozoa</taxon>
        <taxon>Brachiopoda</taxon>
        <taxon>Linguliformea</taxon>
        <taxon>Lingulata</taxon>
        <taxon>Lingulida</taxon>
        <taxon>Linguloidea</taxon>
        <taxon>Lingulidae</taxon>
        <taxon>Lingula</taxon>
    </lineage>
</organism>
<dbReference type="Pfam" id="PF07534">
    <property type="entry name" value="TLD"/>
    <property type="match status" value="1"/>
</dbReference>
<dbReference type="SMART" id="SM00584">
    <property type="entry name" value="TLDc"/>
    <property type="match status" value="1"/>
</dbReference>
<dbReference type="PROSITE" id="PS51886">
    <property type="entry name" value="TLDC"/>
    <property type="match status" value="1"/>
</dbReference>
<dbReference type="InterPro" id="IPR027417">
    <property type="entry name" value="P-loop_NTPase"/>
</dbReference>
<evidence type="ECO:0000313" key="3">
    <source>
        <dbReference type="Proteomes" id="UP000085678"/>
    </source>
</evidence>
<reference evidence="4" key="1">
    <citation type="submission" date="2025-08" db="UniProtKB">
        <authorList>
            <consortium name="RefSeq"/>
        </authorList>
    </citation>
    <scope>IDENTIFICATION</scope>
    <source>
        <tissue evidence="4">Gonads</tissue>
    </source>
</reference>
<comment type="similarity">
    <text evidence="1">Belongs to the IFI44 family.</text>
</comment>
<keyword evidence="3" id="KW-1185">Reference proteome</keyword>
<evidence type="ECO:0000313" key="4">
    <source>
        <dbReference type="RefSeq" id="XP_013398311.1"/>
    </source>
</evidence>
<name>A0A1S3IK99_LINAN</name>
<dbReference type="Proteomes" id="UP000085678">
    <property type="component" value="Unplaced"/>
</dbReference>
<dbReference type="STRING" id="7574.A0A1S3IK99"/>
<dbReference type="InParanoid" id="A0A1S3IK99"/>
<dbReference type="RefSeq" id="XP_013398311.1">
    <property type="nucleotide sequence ID" value="XM_013542857.1"/>
</dbReference>
<dbReference type="InterPro" id="IPR006571">
    <property type="entry name" value="TLDc_dom"/>
</dbReference>